<proteinExistence type="inferred from homology"/>
<dbReference type="Pfam" id="PF13531">
    <property type="entry name" value="SBP_bac_11"/>
    <property type="match status" value="1"/>
</dbReference>
<comment type="caution">
    <text evidence="8">The sequence shown here is derived from an EMBL/GenBank/DDBJ whole genome shotgun (WGS) entry which is preliminary data.</text>
</comment>
<comment type="subunit">
    <text evidence="5">The complex is composed of two ATP-binding proteins (ModC), two transmembrane proteins (ModB) and a solute-binding protein (ModA).</text>
</comment>
<feature type="binding site" evidence="6">
    <location>
        <position position="161"/>
    </location>
    <ligand>
        <name>molybdate</name>
        <dbReference type="ChEBI" id="CHEBI:36264"/>
    </ligand>
</feature>
<evidence type="ECO:0000256" key="4">
    <source>
        <dbReference type="ARBA" id="ARBA00022729"/>
    </source>
</evidence>
<dbReference type="GO" id="GO:0015689">
    <property type="term" value="P:molybdate ion transport"/>
    <property type="evidence" value="ECO:0007669"/>
    <property type="project" value="InterPro"/>
</dbReference>
<accession>A0A917BUH6</accession>
<sequence>MRHMKYIFIFLISLLVSAPVYAQAVHVAVAANFSVPLKEIAQAFQVKTGHEALVSVGSTGKLYTQIANGAPFDVFLAADQKRPRLAEEKGLAVMGSRFTYAMGKLALYPASSPDVLTQGDLVRLAVANPKTAPYGQAAVETLQSLKLYVPLKDKLVYGENIAQTYQFVATQNVDVGFVALSQVVDKPDKWIVPAHYYQPIAQDCVLVKDSPAARAFVDFLKGETARAIITRYGYGG</sequence>
<reference evidence="8" key="1">
    <citation type="journal article" date="2014" name="Int. J. Syst. Evol. Microbiol.">
        <title>Complete genome sequence of Corynebacterium casei LMG S-19264T (=DSM 44701T), isolated from a smear-ripened cheese.</title>
        <authorList>
            <consortium name="US DOE Joint Genome Institute (JGI-PGF)"/>
            <person name="Walter F."/>
            <person name="Albersmeier A."/>
            <person name="Kalinowski J."/>
            <person name="Ruckert C."/>
        </authorList>
    </citation>
    <scope>NUCLEOTIDE SEQUENCE</scope>
    <source>
        <strain evidence="8">CGMCC 1.15254</strain>
    </source>
</reference>
<dbReference type="FunFam" id="3.40.190.10:FF:000035">
    <property type="entry name" value="Molybdate ABC transporter substrate-binding protein"/>
    <property type="match status" value="1"/>
</dbReference>
<evidence type="ECO:0000313" key="9">
    <source>
        <dbReference type="Proteomes" id="UP000632498"/>
    </source>
</evidence>
<dbReference type="PANTHER" id="PTHR30632">
    <property type="entry name" value="MOLYBDATE-BINDING PERIPLASMIC PROTEIN"/>
    <property type="match status" value="1"/>
</dbReference>
<dbReference type="PIRSF" id="PIRSF004846">
    <property type="entry name" value="ModA"/>
    <property type="match status" value="1"/>
</dbReference>
<dbReference type="SUPFAM" id="SSF53850">
    <property type="entry name" value="Periplasmic binding protein-like II"/>
    <property type="match status" value="1"/>
</dbReference>
<dbReference type="NCBIfam" id="TIGR01256">
    <property type="entry name" value="modA"/>
    <property type="match status" value="1"/>
</dbReference>
<dbReference type="Gene3D" id="3.40.190.10">
    <property type="entry name" value="Periplasmic binding protein-like II"/>
    <property type="match status" value="2"/>
</dbReference>
<evidence type="ECO:0000256" key="6">
    <source>
        <dbReference type="PIRSR" id="PIRSR004846-1"/>
    </source>
</evidence>
<dbReference type="PANTHER" id="PTHR30632:SF14">
    <property type="entry name" value="TUNGSTATE_MOLYBDATE_CHROMATE-BINDING PROTEIN MODA"/>
    <property type="match status" value="1"/>
</dbReference>
<dbReference type="GO" id="GO:0030973">
    <property type="term" value="F:molybdate ion binding"/>
    <property type="evidence" value="ECO:0007669"/>
    <property type="project" value="InterPro"/>
</dbReference>
<dbReference type="CDD" id="cd13539">
    <property type="entry name" value="PBP2_AvModA"/>
    <property type="match status" value="1"/>
</dbReference>
<feature type="signal peptide" evidence="7">
    <location>
        <begin position="1"/>
        <end position="22"/>
    </location>
</feature>
<dbReference type="InterPro" id="IPR044084">
    <property type="entry name" value="AvModA-like_subst-bd"/>
</dbReference>
<feature type="chain" id="PRO_5037823816" evidence="7">
    <location>
        <begin position="23"/>
        <end position="236"/>
    </location>
</feature>
<dbReference type="InterPro" id="IPR005950">
    <property type="entry name" value="ModA"/>
</dbReference>
<organism evidence="8 9">
    <name type="scientific">Terasakiella brassicae</name>
    <dbReference type="NCBI Taxonomy" id="1634917"/>
    <lineage>
        <taxon>Bacteria</taxon>
        <taxon>Pseudomonadati</taxon>
        <taxon>Pseudomonadota</taxon>
        <taxon>Alphaproteobacteria</taxon>
        <taxon>Rhodospirillales</taxon>
        <taxon>Terasakiellaceae</taxon>
        <taxon>Terasakiella</taxon>
    </lineage>
</organism>
<dbReference type="Proteomes" id="UP000632498">
    <property type="component" value="Unassembled WGS sequence"/>
</dbReference>
<evidence type="ECO:0000256" key="5">
    <source>
        <dbReference type="ARBA" id="ARBA00062515"/>
    </source>
</evidence>
<reference evidence="8" key="2">
    <citation type="submission" date="2020-09" db="EMBL/GenBank/DDBJ databases">
        <authorList>
            <person name="Sun Q."/>
            <person name="Zhou Y."/>
        </authorList>
    </citation>
    <scope>NUCLEOTIDE SEQUENCE</scope>
    <source>
        <strain evidence="8">CGMCC 1.15254</strain>
    </source>
</reference>
<keyword evidence="2 6" id="KW-0500">Molybdenum</keyword>
<comment type="similarity">
    <text evidence="1">Belongs to the bacterial solute-binding protein ModA family.</text>
</comment>
<gene>
    <name evidence="8" type="primary">modA</name>
    <name evidence="8" type="ORF">GCM10011332_05330</name>
</gene>
<protein>
    <submittedName>
        <fullName evidence="8">Molybdate ABC transporter substrate-binding protein</fullName>
    </submittedName>
</protein>
<evidence type="ECO:0000256" key="2">
    <source>
        <dbReference type="ARBA" id="ARBA00022505"/>
    </source>
</evidence>
<keyword evidence="4 7" id="KW-0732">Signal</keyword>
<dbReference type="AlphaFoldDB" id="A0A917BUH6"/>
<evidence type="ECO:0000256" key="1">
    <source>
        <dbReference type="ARBA" id="ARBA00009175"/>
    </source>
</evidence>
<evidence type="ECO:0000256" key="7">
    <source>
        <dbReference type="SAM" id="SignalP"/>
    </source>
</evidence>
<dbReference type="InterPro" id="IPR050682">
    <property type="entry name" value="ModA/WtpA"/>
</dbReference>
<dbReference type="EMBL" id="BMHV01000003">
    <property type="protein sequence ID" value="GGF54893.1"/>
    <property type="molecule type" value="Genomic_DNA"/>
</dbReference>
<name>A0A917BUH6_9PROT</name>
<keyword evidence="3 6" id="KW-0479">Metal-binding</keyword>
<evidence type="ECO:0000256" key="3">
    <source>
        <dbReference type="ARBA" id="ARBA00022723"/>
    </source>
</evidence>
<feature type="binding site" evidence="6">
    <location>
        <position position="59"/>
    </location>
    <ligand>
        <name>molybdate</name>
        <dbReference type="ChEBI" id="CHEBI:36264"/>
    </ligand>
</feature>
<evidence type="ECO:0000313" key="8">
    <source>
        <dbReference type="EMBL" id="GGF54893.1"/>
    </source>
</evidence>
<keyword evidence="9" id="KW-1185">Reference proteome</keyword>
<dbReference type="GO" id="GO:1901359">
    <property type="term" value="F:tungstate binding"/>
    <property type="evidence" value="ECO:0007669"/>
    <property type="project" value="UniProtKB-ARBA"/>
</dbReference>
<dbReference type="GO" id="GO:0046872">
    <property type="term" value="F:metal ion binding"/>
    <property type="evidence" value="ECO:0007669"/>
    <property type="project" value="UniProtKB-KW"/>
</dbReference>